<evidence type="ECO:0000313" key="3">
    <source>
        <dbReference type="Proteomes" id="UP000887565"/>
    </source>
</evidence>
<accession>A0A915HIZ6</accession>
<feature type="coiled-coil region" evidence="1">
    <location>
        <begin position="47"/>
        <end position="87"/>
    </location>
</feature>
<dbReference type="SMART" id="SM00298">
    <property type="entry name" value="CHROMO"/>
    <property type="match status" value="1"/>
</dbReference>
<dbReference type="InterPro" id="IPR016197">
    <property type="entry name" value="Chromo-like_dom_sf"/>
</dbReference>
<name>A0A915HIZ6_ROMCU</name>
<evidence type="ECO:0000313" key="4">
    <source>
        <dbReference type="WBParaSite" id="nRc.2.0.1.t01404-RA"/>
    </source>
</evidence>
<dbReference type="InterPro" id="IPR000953">
    <property type="entry name" value="Chromo/chromo_shadow_dom"/>
</dbReference>
<proteinExistence type="predicted"/>
<feature type="domain" description="Chromo" evidence="2">
    <location>
        <begin position="10"/>
        <end position="65"/>
    </location>
</feature>
<dbReference type="Proteomes" id="UP000887565">
    <property type="component" value="Unplaced"/>
</dbReference>
<sequence length="210" mass="24457">MQKIEVNVEDLQIIGKILKIRKEGKKIDYLVRWGEYPSKFNSSVPELKNSGNELKKLRKELKKLGQVEKAEQHLKKVGHELIKLNNHLQQFWLQIDLALRKQTFSKIHYLLCIVASTLALDYSVIDCIDGTNIRSQRPPLNEHETLWIIYEWKLIGSKGKSNNYNYHLLNHQIVLIWTCFMVDQATISNYGLIVSIETPKQTTGMIKEND</sequence>
<reference evidence="4" key="1">
    <citation type="submission" date="2022-11" db="UniProtKB">
        <authorList>
            <consortium name="WormBaseParasite"/>
        </authorList>
    </citation>
    <scope>IDENTIFICATION</scope>
</reference>
<evidence type="ECO:0000259" key="2">
    <source>
        <dbReference type="SMART" id="SM00298"/>
    </source>
</evidence>
<evidence type="ECO:0000256" key="1">
    <source>
        <dbReference type="SAM" id="Coils"/>
    </source>
</evidence>
<dbReference type="CDD" id="cd00024">
    <property type="entry name" value="CD_CSD"/>
    <property type="match status" value="1"/>
</dbReference>
<keyword evidence="1" id="KW-0175">Coiled coil</keyword>
<keyword evidence="3" id="KW-1185">Reference proteome</keyword>
<dbReference type="SUPFAM" id="SSF54160">
    <property type="entry name" value="Chromo domain-like"/>
    <property type="match status" value="1"/>
</dbReference>
<organism evidence="3 4">
    <name type="scientific">Romanomermis culicivorax</name>
    <name type="common">Nematode worm</name>
    <dbReference type="NCBI Taxonomy" id="13658"/>
    <lineage>
        <taxon>Eukaryota</taxon>
        <taxon>Metazoa</taxon>
        <taxon>Ecdysozoa</taxon>
        <taxon>Nematoda</taxon>
        <taxon>Enoplea</taxon>
        <taxon>Dorylaimia</taxon>
        <taxon>Mermithida</taxon>
        <taxon>Mermithoidea</taxon>
        <taxon>Mermithidae</taxon>
        <taxon>Romanomermis</taxon>
    </lineage>
</organism>
<dbReference type="WBParaSite" id="nRc.2.0.1.t01404-RA">
    <property type="protein sequence ID" value="nRc.2.0.1.t01404-RA"/>
    <property type="gene ID" value="nRc.2.0.1.g01404"/>
</dbReference>
<dbReference type="AlphaFoldDB" id="A0A915HIZ6"/>
<protein>
    <submittedName>
        <fullName evidence="4">Chromo domain-containing protein</fullName>
    </submittedName>
</protein>